<feature type="compositionally biased region" description="Low complexity" evidence="1">
    <location>
        <begin position="226"/>
        <end position="246"/>
    </location>
</feature>
<protein>
    <submittedName>
        <fullName evidence="2">Uncharacterized protein</fullName>
    </submittedName>
</protein>
<dbReference type="EMBL" id="JABBNB010000010">
    <property type="protein sequence ID" value="NMO01800.1"/>
    <property type="molecule type" value="Genomic_DNA"/>
</dbReference>
<feature type="compositionally biased region" description="Polar residues" evidence="1">
    <location>
        <begin position="76"/>
        <end position="88"/>
    </location>
</feature>
<dbReference type="Proteomes" id="UP000550729">
    <property type="component" value="Unassembled WGS sequence"/>
</dbReference>
<reference evidence="2 3" key="1">
    <citation type="submission" date="2020-04" db="EMBL/GenBank/DDBJ databases">
        <title>Gordonia sp. nov. TBRC 11910.</title>
        <authorList>
            <person name="Suriyachadkun C."/>
        </authorList>
    </citation>
    <scope>NUCLEOTIDE SEQUENCE [LARGE SCALE GENOMIC DNA]</scope>
    <source>
        <strain evidence="2 3">TBRC 11910</strain>
    </source>
</reference>
<evidence type="ECO:0000256" key="1">
    <source>
        <dbReference type="SAM" id="MobiDB-lite"/>
    </source>
</evidence>
<dbReference type="AlphaFoldDB" id="A0A848KTI7"/>
<feature type="compositionally biased region" description="Low complexity" evidence="1">
    <location>
        <begin position="32"/>
        <end position="52"/>
    </location>
</feature>
<feature type="region of interest" description="Disordered" evidence="1">
    <location>
        <begin position="18"/>
        <end position="100"/>
    </location>
</feature>
<evidence type="ECO:0000313" key="2">
    <source>
        <dbReference type="EMBL" id="NMO01800.1"/>
    </source>
</evidence>
<comment type="caution">
    <text evidence="2">The sequence shown here is derived from an EMBL/GenBank/DDBJ whole genome shotgun (WGS) entry which is preliminary data.</text>
</comment>
<gene>
    <name evidence="2" type="ORF">HH308_11305</name>
</gene>
<feature type="region of interest" description="Disordered" evidence="1">
    <location>
        <begin position="224"/>
        <end position="246"/>
    </location>
</feature>
<organism evidence="2 3">
    <name type="scientific">Gordonia asplenii</name>
    <dbReference type="NCBI Taxonomy" id="2725283"/>
    <lineage>
        <taxon>Bacteria</taxon>
        <taxon>Bacillati</taxon>
        <taxon>Actinomycetota</taxon>
        <taxon>Actinomycetes</taxon>
        <taxon>Mycobacteriales</taxon>
        <taxon>Gordoniaceae</taxon>
        <taxon>Gordonia</taxon>
    </lineage>
</organism>
<evidence type="ECO:0000313" key="3">
    <source>
        <dbReference type="Proteomes" id="UP000550729"/>
    </source>
</evidence>
<keyword evidence="3" id="KW-1185">Reference proteome</keyword>
<sequence>MAAVAAATSLFAASGCGLTGGSGPGQIIVPPTDTLSTETEAPTTTSAAADEPPSSRDSDLPKWTIGRTVSAAPRVDNSNYHKGSVTSDSPREDTTGFNFTTPSRSVNCSTGTNGRDTLACQATGLEGAQNPPANTPSTCQWAPDIIILNSSGPTHGACANLYPVMHRGTIVDFGQSIAVSRFTCLSHISGLYCLQVSTGKGFSVTSGGYREINAADAAPSALLGITAPTPTTSDQQSPATSSPPTS</sequence>
<name>A0A848KTI7_9ACTN</name>
<proteinExistence type="predicted"/>
<accession>A0A848KTI7</accession>